<feature type="compositionally biased region" description="Basic and acidic residues" evidence="3">
    <location>
        <begin position="383"/>
        <end position="393"/>
    </location>
</feature>
<keyword evidence="1 2" id="KW-0175">Coiled coil</keyword>
<protein>
    <recommendedName>
        <fullName evidence="4">Translin-associated factor X-interacting protein 1 N-terminal domain-containing protein</fullName>
    </recommendedName>
</protein>
<feature type="compositionally biased region" description="Low complexity" evidence="3">
    <location>
        <begin position="68"/>
        <end position="78"/>
    </location>
</feature>
<reference evidence="5" key="1">
    <citation type="submission" date="2021-09" db="EMBL/GenBank/DDBJ databases">
        <authorList>
            <consortium name="AG Swart"/>
            <person name="Singh M."/>
            <person name="Singh A."/>
            <person name="Seah K."/>
            <person name="Emmerich C."/>
        </authorList>
    </citation>
    <scope>NUCLEOTIDE SEQUENCE</scope>
    <source>
        <strain evidence="5">ATCC30299</strain>
    </source>
</reference>
<evidence type="ECO:0000256" key="3">
    <source>
        <dbReference type="SAM" id="MobiDB-lite"/>
    </source>
</evidence>
<dbReference type="InterPro" id="IPR032755">
    <property type="entry name" value="TSNAXIP1_N"/>
</dbReference>
<feature type="compositionally biased region" description="Polar residues" evidence="3">
    <location>
        <begin position="111"/>
        <end position="129"/>
    </location>
</feature>
<sequence>MSRHKRLPDLAQADLLPFQIHKSKNRHSASSVSNQQVPIIIKPHIEHSSKHHKLASVHYDSPYRKNTSLSRARSSSALNKNDRSSTKTRVGSPQIKKNASNSSLQLKFKNSRSNKSVSHANLPHQQSQSFIEPYQPQILRTRNHGSVNVSFNTSFTSLTAPTQDSQRPANQTGISCAGAQELENKLIENLKLVSQRDSICVMSIDKFGIYQKIFAEVIERNKSYANILGKIKAAYEEWVSYSLKAGLSTTPLQQEIDEANEKIKQLMEERKVVYRKVEKLAKENAELSRSLDENEIRYTDLQEKLFIISNTNVEGVPKDESTWKYLIAENKNFVEICKQMKAEIKSFRSKEKKLLKLIMAMKKRGYPVEEVYEKDVVKKRKIEKQSDQEKPENESEEELIVSGPLKPVPKPDFIPNLKLENVQPESFSSSSSESDSVCTESEESKRS</sequence>
<dbReference type="Proteomes" id="UP001162131">
    <property type="component" value="Unassembled WGS sequence"/>
</dbReference>
<evidence type="ECO:0000256" key="1">
    <source>
        <dbReference type="ARBA" id="ARBA00023054"/>
    </source>
</evidence>
<keyword evidence="6" id="KW-1185">Reference proteome</keyword>
<evidence type="ECO:0000256" key="2">
    <source>
        <dbReference type="SAM" id="Coils"/>
    </source>
</evidence>
<feature type="region of interest" description="Disordered" evidence="3">
    <location>
        <begin position="380"/>
        <end position="447"/>
    </location>
</feature>
<feature type="region of interest" description="Disordered" evidence="3">
    <location>
        <begin position="61"/>
        <end position="129"/>
    </location>
</feature>
<feature type="compositionally biased region" description="Polar residues" evidence="3">
    <location>
        <begin position="87"/>
        <end position="105"/>
    </location>
</feature>
<evidence type="ECO:0000259" key="4">
    <source>
        <dbReference type="Pfam" id="PF15739"/>
    </source>
</evidence>
<feature type="coiled-coil region" evidence="2">
    <location>
        <begin position="249"/>
        <end position="304"/>
    </location>
</feature>
<feature type="compositionally biased region" description="Low complexity" evidence="3">
    <location>
        <begin position="425"/>
        <end position="439"/>
    </location>
</feature>
<evidence type="ECO:0000313" key="6">
    <source>
        <dbReference type="Proteomes" id="UP001162131"/>
    </source>
</evidence>
<dbReference type="EMBL" id="CAJZBQ010000056">
    <property type="protein sequence ID" value="CAG9333236.1"/>
    <property type="molecule type" value="Genomic_DNA"/>
</dbReference>
<organism evidence="5 6">
    <name type="scientific">Blepharisma stoltei</name>
    <dbReference type="NCBI Taxonomy" id="1481888"/>
    <lineage>
        <taxon>Eukaryota</taxon>
        <taxon>Sar</taxon>
        <taxon>Alveolata</taxon>
        <taxon>Ciliophora</taxon>
        <taxon>Postciliodesmatophora</taxon>
        <taxon>Heterotrichea</taxon>
        <taxon>Heterotrichida</taxon>
        <taxon>Blepharismidae</taxon>
        <taxon>Blepharisma</taxon>
    </lineage>
</organism>
<evidence type="ECO:0000313" key="5">
    <source>
        <dbReference type="EMBL" id="CAG9333236.1"/>
    </source>
</evidence>
<name>A0AAU9KGW0_9CILI</name>
<gene>
    <name evidence="5" type="ORF">BSTOLATCC_MIC58054</name>
</gene>
<feature type="domain" description="Translin-associated factor X-interacting protein 1 N-terminal" evidence="4">
    <location>
        <begin position="184"/>
        <end position="292"/>
    </location>
</feature>
<dbReference type="AlphaFoldDB" id="A0AAU9KGW0"/>
<accession>A0AAU9KGW0</accession>
<comment type="caution">
    <text evidence="5">The sequence shown here is derived from an EMBL/GenBank/DDBJ whole genome shotgun (WGS) entry which is preliminary data.</text>
</comment>
<proteinExistence type="predicted"/>
<dbReference type="Pfam" id="PF15739">
    <property type="entry name" value="TSNAXIP1_N"/>
    <property type="match status" value="1"/>
</dbReference>
<dbReference type="Gene3D" id="6.10.280.220">
    <property type="match status" value="1"/>
</dbReference>